<organism evidence="1 2">
    <name type="scientific">Portunus trituberculatus</name>
    <name type="common">Swimming crab</name>
    <name type="synonym">Neptunus trituberculatus</name>
    <dbReference type="NCBI Taxonomy" id="210409"/>
    <lineage>
        <taxon>Eukaryota</taxon>
        <taxon>Metazoa</taxon>
        <taxon>Ecdysozoa</taxon>
        <taxon>Arthropoda</taxon>
        <taxon>Crustacea</taxon>
        <taxon>Multicrustacea</taxon>
        <taxon>Malacostraca</taxon>
        <taxon>Eumalacostraca</taxon>
        <taxon>Eucarida</taxon>
        <taxon>Decapoda</taxon>
        <taxon>Pleocyemata</taxon>
        <taxon>Brachyura</taxon>
        <taxon>Eubrachyura</taxon>
        <taxon>Portunoidea</taxon>
        <taxon>Portunidae</taxon>
        <taxon>Portuninae</taxon>
        <taxon>Portunus</taxon>
    </lineage>
</organism>
<evidence type="ECO:0000313" key="1">
    <source>
        <dbReference type="EMBL" id="MPC95692.1"/>
    </source>
</evidence>
<name>A0A5B7JHW3_PORTR</name>
<reference evidence="1 2" key="1">
    <citation type="submission" date="2019-05" db="EMBL/GenBank/DDBJ databases">
        <title>Another draft genome of Portunus trituberculatus and its Hox gene families provides insights of decapod evolution.</title>
        <authorList>
            <person name="Jeong J.-H."/>
            <person name="Song I."/>
            <person name="Kim S."/>
            <person name="Choi T."/>
            <person name="Kim D."/>
            <person name="Ryu S."/>
            <person name="Kim W."/>
        </authorList>
    </citation>
    <scope>NUCLEOTIDE SEQUENCE [LARGE SCALE GENOMIC DNA]</scope>
    <source>
        <tissue evidence="1">Muscle</tissue>
    </source>
</reference>
<comment type="caution">
    <text evidence="1">The sequence shown here is derived from an EMBL/GenBank/DDBJ whole genome shotgun (WGS) entry which is preliminary data.</text>
</comment>
<dbReference type="Proteomes" id="UP000324222">
    <property type="component" value="Unassembled WGS sequence"/>
</dbReference>
<sequence length="66" mass="7539">MSLNYLVNVKQWPPEPSLTGHPSALVTRRCATHGPQGLLNLHRQYHFPHFAYAGMRKQKELVLGMN</sequence>
<evidence type="ECO:0000313" key="2">
    <source>
        <dbReference type="Proteomes" id="UP000324222"/>
    </source>
</evidence>
<dbReference type="AlphaFoldDB" id="A0A5B7JHW3"/>
<dbReference type="EMBL" id="VSRR010103196">
    <property type="protein sequence ID" value="MPC95692.1"/>
    <property type="molecule type" value="Genomic_DNA"/>
</dbReference>
<proteinExistence type="predicted"/>
<protein>
    <submittedName>
        <fullName evidence="1">Uncharacterized protein</fullName>
    </submittedName>
</protein>
<accession>A0A5B7JHW3</accession>
<keyword evidence="2" id="KW-1185">Reference proteome</keyword>
<gene>
    <name evidence="1" type="ORF">E2C01_090915</name>
</gene>